<comment type="subcellular location">
    <subcellularLocation>
        <location evidence="1">Cytoplasm</location>
        <location evidence="1">Cytoskeleton</location>
    </subcellularLocation>
</comment>
<dbReference type="FunFam" id="2.30.30.40:FF:000046">
    <property type="entry name" value="Drebrin-like protein isoform B"/>
    <property type="match status" value="1"/>
</dbReference>
<dbReference type="SUPFAM" id="SSF50044">
    <property type="entry name" value="SH3-domain"/>
    <property type="match status" value="1"/>
</dbReference>
<evidence type="ECO:0000256" key="3">
    <source>
        <dbReference type="ARBA" id="ARBA00022490"/>
    </source>
</evidence>
<dbReference type="PROSITE" id="PS50002">
    <property type="entry name" value="SH3"/>
    <property type="match status" value="1"/>
</dbReference>
<evidence type="ECO:0000313" key="8">
    <source>
        <dbReference type="EMBL" id="KAJ8377074.1"/>
    </source>
</evidence>
<reference evidence="8" key="1">
    <citation type="journal article" date="2023" name="Science">
        <title>Genome structures resolve the early diversification of teleost fishes.</title>
        <authorList>
            <person name="Parey E."/>
            <person name="Louis A."/>
            <person name="Montfort J."/>
            <person name="Bouchez O."/>
            <person name="Roques C."/>
            <person name="Iampietro C."/>
            <person name="Lluch J."/>
            <person name="Castinel A."/>
            <person name="Donnadieu C."/>
            <person name="Desvignes T."/>
            <person name="Floi Bucao C."/>
            <person name="Jouanno E."/>
            <person name="Wen M."/>
            <person name="Mejri S."/>
            <person name="Dirks R."/>
            <person name="Jansen H."/>
            <person name="Henkel C."/>
            <person name="Chen W.J."/>
            <person name="Zahm M."/>
            <person name="Cabau C."/>
            <person name="Klopp C."/>
            <person name="Thompson A.W."/>
            <person name="Robinson-Rechavi M."/>
            <person name="Braasch I."/>
            <person name="Lecointre G."/>
            <person name="Bobe J."/>
            <person name="Postlethwait J.H."/>
            <person name="Berthelot C."/>
            <person name="Roest Crollius H."/>
            <person name="Guiguen Y."/>
        </authorList>
    </citation>
    <scope>NUCLEOTIDE SEQUENCE</scope>
    <source>
        <strain evidence="8">WJC10195</strain>
    </source>
</reference>
<dbReference type="GO" id="GO:0051015">
    <property type="term" value="F:actin filament binding"/>
    <property type="evidence" value="ECO:0007669"/>
    <property type="project" value="TreeGrafter"/>
</dbReference>
<dbReference type="SMART" id="SM00326">
    <property type="entry name" value="SH3"/>
    <property type="match status" value="1"/>
</dbReference>
<keyword evidence="4" id="KW-0009">Actin-binding</keyword>
<dbReference type="InterPro" id="IPR035717">
    <property type="entry name" value="Drebrin-like_SH3"/>
</dbReference>
<dbReference type="GO" id="GO:0030864">
    <property type="term" value="C:cortical actin cytoskeleton"/>
    <property type="evidence" value="ECO:0007669"/>
    <property type="project" value="TreeGrafter"/>
</dbReference>
<evidence type="ECO:0000313" key="9">
    <source>
        <dbReference type="Proteomes" id="UP001152622"/>
    </source>
</evidence>
<feature type="domain" description="SH3" evidence="7">
    <location>
        <begin position="213"/>
        <end position="271"/>
    </location>
</feature>
<accession>A0A9Q1G7T1</accession>
<dbReference type="Proteomes" id="UP001152622">
    <property type="component" value="Chromosome 2"/>
</dbReference>
<evidence type="ECO:0000259" key="7">
    <source>
        <dbReference type="PROSITE" id="PS50002"/>
    </source>
</evidence>
<evidence type="ECO:0000256" key="6">
    <source>
        <dbReference type="PROSITE-ProRule" id="PRU00192"/>
    </source>
</evidence>
<dbReference type="GO" id="GO:0030027">
    <property type="term" value="C:lamellipodium"/>
    <property type="evidence" value="ECO:0007669"/>
    <property type="project" value="TreeGrafter"/>
</dbReference>
<protein>
    <recommendedName>
        <fullName evidence="7">SH3 domain-containing protein</fullName>
    </recommendedName>
</protein>
<dbReference type="Pfam" id="PF14604">
    <property type="entry name" value="SH3_9"/>
    <property type="match status" value="1"/>
</dbReference>
<dbReference type="InterPro" id="IPR036028">
    <property type="entry name" value="SH3-like_dom_sf"/>
</dbReference>
<keyword evidence="3" id="KW-0963">Cytoplasm</keyword>
<dbReference type="GO" id="GO:0030427">
    <property type="term" value="C:site of polarized growth"/>
    <property type="evidence" value="ECO:0007669"/>
    <property type="project" value="TreeGrafter"/>
</dbReference>
<comment type="caution">
    <text evidence="8">The sequence shown here is derived from an EMBL/GenBank/DDBJ whole genome shotgun (WGS) entry which is preliminary data.</text>
</comment>
<evidence type="ECO:0000256" key="4">
    <source>
        <dbReference type="ARBA" id="ARBA00023203"/>
    </source>
</evidence>
<dbReference type="GO" id="GO:0045773">
    <property type="term" value="P:positive regulation of axon extension"/>
    <property type="evidence" value="ECO:0007669"/>
    <property type="project" value="TreeGrafter"/>
</dbReference>
<dbReference type="PANTHER" id="PTHR10829:SF12">
    <property type="entry name" value="DREBRIN-LIKE PROTEIN"/>
    <property type="match status" value="1"/>
</dbReference>
<organism evidence="8 9">
    <name type="scientific">Synaphobranchus kaupii</name>
    <name type="common">Kaup's arrowtooth eel</name>
    <dbReference type="NCBI Taxonomy" id="118154"/>
    <lineage>
        <taxon>Eukaryota</taxon>
        <taxon>Metazoa</taxon>
        <taxon>Chordata</taxon>
        <taxon>Craniata</taxon>
        <taxon>Vertebrata</taxon>
        <taxon>Euteleostomi</taxon>
        <taxon>Actinopterygii</taxon>
        <taxon>Neopterygii</taxon>
        <taxon>Teleostei</taxon>
        <taxon>Anguilliformes</taxon>
        <taxon>Synaphobranchidae</taxon>
        <taxon>Synaphobranchus</taxon>
    </lineage>
</organism>
<dbReference type="CDD" id="cd11960">
    <property type="entry name" value="SH3_Abp1_eu"/>
    <property type="match status" value="1"/>
</dbReference>
<sequence length="271" mass="30644">MSQRMKEMAEKMTKEISSLSDTIRALKQGMKADNIPFLQNYKATKRRAQYNVSDPEEVKGGRIDVIKHLDNLKYRVWEKMEEIAQHSYSIVWKSADSETAIVNVVPPGSNSARKATSMFFSADAQLKTQESGTTDKELYSTIREAACNNKELPQVRRGSEPKHCWNKPAALNPEPKHRWNKPAALNLEPKRLALLQLLRSGLRGRPKEEKPAKLAIRARVVYDYQAGDDTEISLNHDDIITGISIIGPGWWQGYSSDGRFGMFPANCVKLI</sequence>
<dbReference type="Gene3D" id="2.30.30.40">
    <property type="entry name" value="SH3 Domains"/>
    <property type="match status" value="1"/>
</dbReference>
<evidence type="ECO:0000256" key="1">
    <source>
        <dbReference type="ARBA" id="ARBA00004245"/>
    </source>
</evidence>
<keyword evidence="5" id="KW-0206">Cytoskeleton</keyword>
<dbReference type="EMBL" id="JAINUF010000002">
    <property type="protein sequence ID" value="KAJ8377074.1"/>
    <property type="molecule type" value="Genomic_DNA"/>
</dbReference>
<keyword evidence="2 6" id="KW-0728">SH3 domain</keyword>
<dbReference type="GO" id="GO:0048812">
    <property type="term" value="P:neuron projection morphogenesis"/>
    <property type="evidence" value="ECO:0007669"/>
    <property type="project" value="TreeGrafter"/>
</dbReference>
<dbReference type="InterPro" id="IPR001452">
    <property type="entry name" value="SH3_domain"/>
</dbReference>
<name>A0A9Q1G7T1_SYNKA</name>
<dbReference type="PANTHER" id="PTHR10829">
    <property type="entry name" value="CORTACTIN AND DREBRIN"/>
    <property type="match status" value="1"/>
</dbReference>
<evidence type="ECO:0000256" key="5">
    <source>
        <dbReference type="ARBA" id="ARBA00023212"/>
    </source>
</evidence>
<keyword evidence="9" id="KW-1185">Reference proteome</keyword>
<proteinExistence type="predicted"/>
<dbReference type="GO" id="GO:0098974">
    <property type="term" value="P:postsynaptic actin cytoskeleton organization"/>
    <property type="evidence" value="ECO:0007669"/>
    <property type="project" value="TreeGrafter"/>
</dbReference>
<dbReference type="OrthoDB" id="5971719at2759"/>
<dbReference type="GO" id="GO:0030833">
    <property type="term" value="P:regulation of actin filament polymerization"/>
    <property type="evidence" value="ECO:0007669"/>
    <property type="project" value="TreeGrafter"/>
</dbReference>
<gene>
    <name evidence="8" type="ORF">SKAU_G00076540</name>
</gene>
<dbReference type="GO" id="GO:0045211">
    <property type="term" value="C:postsynaptic membrane"/>
    <property type="evidence" value="ECO:0007669"/>
    <property type="project" value="TreeGrafter"/>
</dbReference>
<dbReference type="GO" id="GO:0014069">
    <property type="term" value="C:postsynaptic density"/>
    <property type="evidence" value="ECO:0007669"/>
    <property type="project" value="TreeGrafter"/>
</dbReference>
<dbReference type="GO" id="GO:0005884">
    <property type="term" value="C:actin filament"/>
    <property type="evidence" value="ECO:0007669"/>
    <property type="project" value="TreeGrafter"/>
</dbReference>
<dbReference type="AlphaFoldDB" id="A0A9Q1G7T1"/>
<evidence type="ECO:0000256" key="2">
    <source>
        <dbReference type="ARBA" id="ARBA00022443"/>
    </source>
</evidence>
<dbReference type="GO" id="GO:0061003">
    <property type="term" value="P:positive regulation of dendritic spine morphogenesis"/>
    <property type="evidence" value="ECO:0007669"/>
    <property type="project" value="TreeGrafter"/>
</dbReference>
<dbReference type="GO" id="GO:0030425">
    <property type="term" value="C:dendrite"/>
    <property type="evidence" value="ECO:0007669"/>
    <property type="project" value="TreeGrafter"/>
</dbReference>